<dbReference type="Proteomes" id="UP001187531">
    <property type="component" value="Unassembled WGS sequence"/>
</dbReference>
<dbReference type="PANTHER" id="PTHR46017">
    <property type="entry name" value="ALPHA-MANNOSIDASE 2C1"/>
    <property type="match status" value="1"/>
</dbReference>
<dbReference type="InterPro" id="IPR016024">
    <property type="entry name" value="ARM-type_fold"/>
</dbReference>
<organism evidence="4 5">
    <name type="scientific">Artemia franciscana</name>
    <name type="common">Brine shrimp</name>
    <name type="synonym">Artemia sanfranciscana</name>
    <dbReference type="NCBI Taxonomy" id="6661"/>
    <lineage>
        <taxon>Eukaryota</taxon>
        <taxon>Metazoa</taxon>
        <taxon>Ecdysozoa</taxon>
        <taxon>Arthropoda</taxon>
        <taxon>Crustacea</taxon>
        <taxon>Branchiopoda</taxon>
        <taxon>Anostraca</taxon>
        <taxon>Artemiidae</taxon>
        <taxon>Artemia</taxon>
    </lineage>
</organism>
<dbReference type="GO" id="GO:0004559">
    <property type="term" value="F:alpha-mannosidase activity"/>
    <property type="evidence" value="ECO:0007669"/>
    <property type="project" value="InterPro"/>
</dbReference>
<dbReference type="FunFam" id="3.20.110.10:FF:000002">
    <property type="entry name" value="alpha-mannosidase 2C1 isoform X1"/>
    <property type="match status" value="1"/>
</dbReference>
<dbReference type="Pfam" id="PF01074">
    <property type="entry name" value="Glyco_hydro_38N"/>
    <property type="match status" value="1"/>
</dbReference>
<dbReference type="FunFam" id="1.20.1270.50:FF:000004">
    <property type="entry name" value="alpha-mannosidase 2C1 isoform X1"/>
    <property type="match status" value="1"/>
</dbReference>
<dbReference type="InterPro" id="IPR000602">
    <property type="entry name" value="Glyco_hydro_38_N"/>
</dbReference>
<protein>
    <recommendedName>
        <fullName evidence="3">Glycoside hydrolase family 38 central domain-containing protein</fullName>
    </recommendedName>
</protein>
<dbReference type="SUPFAM" id="SSF88688">
    <property type="entry name" value="Families 57/38 glycoside transferase middle domain"/>
    <property type="match status" value="1"/>
</dbReference>
<dbReference type="GO" id="GO:0003723">
    <property type="term" value="F:RNA binding"/>
    <property type="evidence" value="ECO:0007669"/>
    <property type="project" value="InterPro"/>
</dbReference>
<evidence type="ECO:0000313" key="5">
    <source>
        <dbReference type="Proteomes" id="UP001187531"/>
    </source>
</evidence>
<proteinExistence type="predicted"/>
<dbReference type="SMART" id="SM00872">
    <property type="entry name" value="Alpha-mann_mid"/>
    <property type="match status" value="1"/>
</dbReference>
<dbReference type="AlphaFoldDB" id="A0AA88L4P0"/>
<evidence type="ECO:0000256" key="2">
    <source>
        <dbReference type="ARBA" id="ARBA00023295"/>
    </source>
</evidence>
<dbReference type="PANTHER" id="PTHR46017:SF1">
    <property type="entry name" value="ALPHA-MANNOSIDASE 2C1"/>
    <property type="match status" value="1"/>
</dbReference>
<keyword evidence="2" id="KW-0326">Glycosidase</keyword>
<dbReference type="GO" id="GO:0006013">
    <property type="term" value="P:mannose metabolic process"/>
    <property type="evidence" value="ECO:0007669"/>
    <property type="project" value="InterPro"/>
</dbReference>
<gene>
    <name evidence="4" type="ORF">QYM36_006971</name>
</gene>
<dbReference type="GO" id="GO:0009313">
    <property type="term" value="P:oligosaccharide catabolic process"/>
    <property type="evidence" value="ECO:0007669"/>
    <property type="project" value="TreeGrafter"/>
</dbReference>
<dbReference type="Pfam" id="PF02854">
    <property type="entry name" value="MIF4G"/>
    <property type="match status" value="1"/>
</dbReference>
<dbReference type="InterPro" id="IPR011330">
    <property type="entry name" value="Glyco_hydro/deAcase_b/a-brl"/>
</dbReference>
<dbReference type="InterPro" id="IPR015341">
    <property type="entry name" value="Glyco_hydro_38_cen"/>
</dbReference>
<evidence type="ECO:0000256" key="1">
    <source>
        <dbReference type="ARBA" id="ARBA00022801"/>
    </source>
</evidence>
<dbReference type="InterPro" id="IPR028995">
    <property type="entry name" value="Glyco_hydro_57/38_cen_sf"/>
</dbReference>
<dbReference type="InterPro" id="IPR027291">
    <property type="entry name" value="Glyco_hydro_38_N_sf"/>
</dbReference>
<evidence type="ECO:0000313" key="4">
    <source>
        <dbReference type="EMBL" id="KAK2716667.1"/>
    </source>
</evidence>
<comment type="caution">
    <text evidence="4">The sequence shown here is derived from an EMBL/GenBank/DDBJ whole genome shotgun (WGS) entry which is preliminary data.</text>
</comment>
<feature type="non-terminal residue" evidence="4">
    <location>
        <position position="1"/>
    </location>
</feature>
<dbReference type="InterPro" id="IPR037094">
    <property type="entry name" value="Glyco_hydro_38_cen_sf"/>
</dbReference>
<name>A0AA88L4P0_ARTSF</name>
<feature type="non-terminal residue" evidence="4">
    <location>
        <position position="828"/>
    </location>
</feature>
<dbReference type="Gene3D" id="1.20.1270.50">
    <property type="entry name" value="Glycoside hydrolase family 38, central domain"/>
    <property type="match status" value="1"/>
</dbReference>
<feature type="domain" description="Glycoside hydrolase family 38 central" evidence="3">
    <location>
        <begin position="402"/>
        <end position="485"/>
    </location>
</feature>
<dbReference type="Gene3D" id="1.25.40.180">
    <property type="match status" value="1"/>
</dbReference>
<dbReference type="SUPFAM" id="SSF88713">
    <property type="entry name" value="Glycoside hydrolase/deacetylase"/>
    <property type="match status" value="1"/>
</dbReference>
<accession>A0AA88L4P0</accession>
<dbReference type="EMBL" id="JAVRJZ010000011">
    <property type="protein sequence ID" value="KAK2716667.1"/>
    <property type="molecule type" value="Genomic_DNA"/>
</dbReference>
<evidence type="ECO:0000259" key="3">
    <source>
        <dbReference type="SMART" id="SM00872"/>
    </source>
</evidence>
<dbReference type="Pfam" id="PF22907">
    <property type="entry name" value="Ams1-like_1st"/>
    <property type="match status" value="1"/>
</dbReference>
<keyword evidence="5" id="KW-1185">Reference proteome</keyword>
<reference evidence="4" key="1">
    <citation type="submission" date="2023-07" db="EMBL/GenBank/DDBJ databases">
        <title>Chromosome-level genome assembly of Artemia franciscana.</title>
        <authorList>
            <person name="Jo E."/>
        </authorList>
    </citation>
    <scope>NUCLEOTIDE SEQUENCE</scope>
    <source>
        <tissue evidence="4">Whole body</tissue>
    </source>
</reference>
<dbReference type="Gene3D" id="3.20.110.10">
    <property type="entry name" value="Glycoside hydrolase 38, N terminal domain"/>
    <property type="match status" value="1"/>
</dbReference>
<dbReference type="SUPFAM" id="SSF48371">
    <property type="entry name" value="ARM repeat"/>
    <property type="match status" value="1"/>
</dbReference>
<keyword evidence="1" id="KW-0378">Hydrolase</keyword>
<dbReference type="CDD" id="cd10813">
    <property type="entry name" value="GH38N_AMII_Man2C1"/>
    <property type="match status" value="1"/>
</dbReference>
<dbReference type="Pfam" id="PF09261">
    <property type="entry name" value="Alpha-mann_mid"/>
    <property type="match status" value="1"/>
</dbReference>
<dbReference type="InterPro" id="IPR054723">
    <property type="entry name" value="Ams1-like_N"/>
</dbReference>
<dbReference type="InterPro" id="IPR003890">
    <property type="entry name" value="MIF4G-like_typ-3"/>
</dbReference>
<sequence>AFSGSPDHQHRCEFVLSRDWQEGANKKLVFYVEMQCCDMFGAGKGGMIEPPDEDRVYQLKMVEVLAFQRDVFNIFRDLELLYEYAKFYGDDDADDKGYQALYTANHMLNLVSSGDLARSQLIADEFFAEGNGRKTHMIHAVGHCHIDSAWLWNYDVTKRKCARSWISTLTLMDEYTHFNFACSQAQQFDWVKENYPDIFKKIKHYVEEGRFIPVGGSWVEMDGNIPSGESFIRQFLYGQKFFQEEFGLRCREFWLPDTFGYSAQIPQILQHVGISRFLTQKLSWSLVNKFPHHNFIWEGIDGSAVLVHFPPVDTYEANCKVSEAIKTVRNLKDKGRVKESMMLYGYGDGGGGPTRQMIERLHRLKDVDGIPRMKSSTPDKFFSALEEREESLCRWRGELYLELHNGTYTSQASMKELNRRSELALYNTEFLVVVALQTCAIDKQSALNFSNRLEQAWKDVLLNQFHDVLPGSCIRRAIDDAEILFEKSLTVCTEISEWCLQALKKKENASFAVFNPLQWDRIYSFVDKNIAIPGCSITYGYPEGAVDIISEKSTSEQIMSEIANAQFKGKKSLNCFVLSTLNKLAEANFNILSVQLSEDTKHDVHSVQFVAGMIHKKAMRDAIYRKLYAKLARFLHDQRATAICAGREVVHVALKSYEKALWGKWNFESQLEQRYQEQQQLSNMEFMCYLFEENLISRRHMMKILGELSERFHVSQLAIELACKIFMLLGNVLDDQNQASKTRIKTRFPSSISKVLESLETVISTQAVEKRIEFMVLDILEMKANSWVPRRGRKGTHLAVKLSPKDQTIEAPTVETRDTPTGVKVYQE</sequence>